<sequence>MRTISFATQIPGKKLGKDVGERGDFVVSIICCTIRQNYLENVFQNFESQDWKEKELIIVLNKDDMDKSKWENRAKLSSNATVYQLPEKNTLGECLNFAIAKAKYSIIAKFDDDDYYAPQYVRRSMETLSETKADVVGKRTVYMYFEDEKILAVHKPGRENKFVKQGLKGATLFFKKELCRKIIFPKLNLGEDTYFLRECVRNGYKLFSADKNDYVVIRTSKLGHHTWNLSNQTLLKKSSIIGIMENFKPLIQSERFEKD</sequence>
<evidence type="ECO:0000313" key="5">
    <source>
        <dbReference type="EMBL" id="KAA9019488.1"/>
    </source>
</evidence>
<evidence type="ECO:0000256" key="1">
    <source>
        <dbReference type="ARBA" id="ARBA00006739"/>
    </source>
</evidence>
<name>A0A5J5HHS6_9BACI</name>
<dbReference type="EMBL" id="VYKL01000031">
    <property type="protein sequence ID" value="KAA9019488.1"/>
    <property type="molecule type" value="Genomic_DNA"/>
</dbReference>
<dbReference type="PANTHER" id="PTHR43685:SF5">
    <property type="entry name" value="GLYCOSYLTRANSFERASE EPSE-RELATED"/>
    <property type="match status" value="1"/>
</dbReference>
<comment type="similarity">
    <text evidence="1">Belongs to the glycosyltransferase 2 family.</text>
</comment>
<organism evidence="5 6">
    <name type="scientific">Niallia endozanthoxylica</name>
    <dbReference type="NCBI Taxonomy" id="2036016"/>
    <lineage>
        <taxon>Bacteria</taxon>
        <taxon>Bacillati</taxon>
        <taxon>Bacillota</taxon>
        <taxon>Bacilli</taxon>
        <taxon>Bacillales</taxon>
        <taxon>Bacillaceae</taxon>
        <taxon>Niallia</taxon>
    </lineage>
</organism>
<comment type="caution">
    <text evidence="5">The sequence shown here is derived from an EMBL/GenBank/DDBJ whole genome shotgun (WGS) entry which is preliminary data.</text>
</comment>
<proteinExistence type="inferred from homology"/>
<dbReference type="Proteomes" id="UP000326671">
    <property type="component" value="Unassembled WGS sequence"/>
</dbReference>
<dbReference type="Pfam" id="PF00535">
    <property type="entry name" value="Glycos_transf_2"/>
    <property type="match status" value="1"/>
</dbReference>
<dbReference type="CDD" id="cd00761">
    <property type="entry name" value="Glyco_tranf_GTA_type"/>
    <property type="match status" value="1"/>
</dbReference>
<dbReference type="Gene3D" id="3.90.550.10">
    <property type="entry name" value="Spore Coat Polysaccharide Biosynthesis Protein SpsA, Chain A"/>
    <property type="match status" value="1"/>
</dbReference>
<evidence type="ECO:0000313" key="6">
    <source>
        <dbReference type="Proteomes" id="UP000326671"/>
    </source>
</evidence>
<feature type="domain" description="Glycosyltransferase 2-like" evidence="4">
    <location>
        <begin position="29"/>
        <end position="154"/>
    </location>
</feature>
<gene>
    <name evidence="5" type="ORF">F4V44_19250</name>
</gene>
<evidence type="ECO:0000259" key="4">
    <source>
        <dbReference type="Pfam" id="PF00535"/>
    </source>
</evidence>
<dbReference type="InterPro" id="IPR050834">
    <property type="entry name" value="Glycosyltransf_2"/>
</dbReference>
<dbReference type="InterPro" id="IPR001173">
    <property type="entry name" value="Glyco_trans_2-like"/>
</dbReference>
<dbReference type="PANTHER" id="PTHR43685">
    <property type="entry name" value="GLYCOSYLTRANSFERASE"/>
    <property type="match status" value="1"/>
</dbReference>
<keyword evidence="2" id="KW-0328">Glycosyltransferase</keyword>
<keyword evidence="3 5" id="KW-0808">Transferase</keyword>
<dbReference type="GO" id="GO:0016757">
    <property type="term" value="F:glycosyltransferase activity"/>
    <property type="evidence" value="ECO:0007669"/>
    <property type="project" value="UniProtKB-KW"/>
</dbReference>
<dbReference type="AlphaFoldDB" id="A0A5J5HHS6"/>
<reference evidence="5 6" key="1">
    <citation type="submission" date="2019-09" db="EMBL/GenBank/DDBJ databases">
        <title>Whole genome sequences of isolates from the Mars Exploration Rovers.</title>
        <authorList>
            <person name="Seuylemezian A."/>
            <person name="Vaishampayan P."/>
        </authorList>
    </citation>
    <scope>NUCLEOTIDE SEQUENCE [LARGE SCALE GENOMIC DNA]</scope>
    <source>
        <strain evidence="5 6">MER_TA_151</strain>
    </source>
</reference>
<accession>A0A5J5HHS6</accession>
<dbReference type="InterPro" id="IPR029044">
    <property type="entry name" value="Nucleotide-diphossugar_trans"/>
</dbReference>
<evidence type="ECO:0000256" key="3">
    <source>
        <dbReference type="ARBA" id="ARBA00022679"/>
    </source>
</evidence>
<keyword evidence="6" id="KW-1185">Reference proteome</keyword>
<dbReference type="SUPFAM" id="SSF53448">
    <property type="entry name" value="Nucleotide-diphospho-sugar transferases"/>
    <property type="match status" value="1"/>
</dbReference>
<evidence type="ECO:0000256" key="2">
    <source>
        <dbReference type="ARBA" id="ARBA00022676"/>
    </source>
</evidence>
<dbReference type="OrthoDB" id="6713581at2"/>
<protein>
    <submittedName>
        <fullName evidence="5">Glycosyltransferase family 2 protein</fullName>
    </submittedName>
</protein>